<name>X6N124_RETFI</name>
<evidence type="ECO:0000313" key="2">
    <source>
        <dbReference type="EMBL" id="ETO19027.1"/>
    </source>
</evidence>
<accession>X6N124</accession>
<organism evidence="2 3">
    <name type="scientific">Reticulomyxa filosa</name>
    <dbReference type="NCBI Taxonomy" id="46433"/>
    <lineage>
        <taxon>Eukaryota</taxon>
        <taxon>Sar</taxon>
        <taxon>Rhizaria</taxon>
        <taxon>Retaria</taxon>
        <taxon>Foraminifera</taxon>
        <taxon>Monothalamids</taxon>
        <taxon>Reticulomyxidae</taxon>
        <taxon>Reticulomyxa</taxon>
    </lineage>
</organism>
<keyword evidence="3" id="KW-1185">Reference proteome</keyword>
<dbReference type="AlphaFoldDB" id="X6N124"/>
<gene>
    <name evidence="2" type="ORF">RFI_18211</name>
</gene>
<protein>
    <submittedName>
        <fullName evidence="2">Uncharacterized protein</fullName>
    </submittedName>
</protein>
<feature type="region of interest" description="Disordered" evidence="1">
    <location>
        <begin position="20"/>
        <end position="54"/>
    </location>
</feature>
<comment type="caution">
    <text evidence="2">The sequence shown here is derived from an EMBL/GenBank/DDBJ whole genome shotgun (WGS) entry which is preliminary data.</text>
</comment>
<reference evidence="2 3" key="1">
    <citation type="journal article" date="2013" name="Curr. Biol.">
        <title>The Genome of the Foraminiferan Reticulomyxa filosa.</title>
        <authorList>
            <person name="Glockner G."/>
            <person name="Hulsmann N."/>
            <person name="Schleicher M."/>
            <person name="Noegel A.A."/>
            <person name="Eichinger L."/>
            <person name="Gallinger C."/>
            <person name="Pawlowski J."/>
            <person name="Sierra R."/>
            <person name="Euteneuer U."/>
            <person name="Pillet L."/>
            <person name="Moustafa A."/>
            <person name="Platzer M."/>
            <person name="Groth M."/>
            <person name="Szafranski K."/>
            <person name="Schliwa M."/>
        </authorList>
    </citation>
    <scope>NUCLEOTIDE SEQUENCE [LARGE SCALE GENOMIC DNA]</scope>
</reference>
<evidence type="ECO:0000256" key="1">
    <source>
        <dbReference type="SAM" id="MobiDB-lite"/>
    </source>
</evidence>
<dbReference type="EMBL" id="ASPP01014132">
    <property type="protein sequence ID" value="ETO19027.1"/>
    <property type="molecule type" value="Genomic_DNA"/>
</dbReference>
<sequence length="340" mass="39815">MTDKGAHDRKFHVVGVNNCGRDRVDTRSKNVKVGGEEEAEVNENENEDKDDKPKMDAQKVCWASGIQCIYLLLEKKVLGYCWILFLMIESKLLATTITSMTKMIHNTSARIITENSNQDWRLREVISRKRRSSENHFEDNVCRGHFTREAQVVKLLGLETLNATFQLKLLKSGSRIVFVSGEATNEWIPGAHDGMYNKTNTTTFMCSFFVFVVHYVFEVKRLISIKSGFGSNVRLPNEDQLSRLDQFWKWKLDDSDNEREENTTLNNRCKLKRGKKRTTQYIGKNMKGYYTYCIKDMSKAKFNIFAFFFFFLKKKRHGWWYICVECLIKWQSTKTAFKIQ</sequence>
<dbReference type="Proteomes" id="UP000023152">
    <property type="component" value="Unassembled WGS sequence"/>
</dbReference>
<feature type="compositionally biased region" description="Acidic residues" evidence="1">
    <location>
        <begin position="36"/>
        <end position="48"/>
    </location>
</feature>
<proteinExistence type="predicted"/>
<evidence type="ECO:0000313" key="3">
    <source>
        <dbReference type="Proteomes" id="UP000023152"/>
    </source>
</evidence>